<gene>
    <name evidence="1" type="ORF">SAMN04487935_3439</name>
</gene>
<evidence type="ECO:0000313" key="1">
    <source>
        <dbReference type="EMBL" id="SDK45566.1"/>
    </source>
</evidence>
<dbReference type="AlphaFoldDB" id="A0A1G9C1K2"/>
<dbReference type="STRING" id="1128970.SAMN04487935_3439"/>
<sequence>MKRTFTIFILFFVSNLFPQTVSEINKVIKIPDSLSNEKEIRIYKRYSITNASEIFRMYQTKEKKWKAELYKYYHETNSTQTKFELQKLESNTDLRLVWLFFIENDIQILKSIKQIKHKLKGKPEYQLIDGEYEVISRQIHPLDGIGYEAFVRTDNYKHNFDFSNYDQYLKYYPKVDELNSYSEIINILQKEFNIWKS</sequence>
<organism evidence="1 2">
    <name type="scientific">Flavobacterium noncentrifugens</name>
    <dbReference type="NCBI Taxonomy" id="1128970"/>
    <lineage>
        <taxon>Bacteria</taxon>
        <taxon>Pseudomonadati</taxon>
        <taxon>Bacteroidota</taxon>
        <taxon>Flavobacteriia</taxon>
        <taxon>Flavobacteriales</taxon>
        <taxon>Flavobacteriaceae</taxon>
        <taxon>Flavobacterium</taxon>
    </lineage>
</organism>
<dbReference type="EMBL" id="FNEZ01000006">
    <property type="protein sequence ID" value="SDK45566.1"/>
    <property type="molecule type" value="Genomic_DNA"/>
</dbReference>
<evidence type="ECO:0000313" key="2">
    <source>
        <dbReference type="Proteomes" id="UP000199580"/>
    </source>
</evidence>
<keyword evidence="2" id="KW-1185">Reference proteome</keyword>
<proteinExistence type="predicted"/>
<name>A0A1G9C1K2_9FLAO</name>
<reference evidence="1 2" key="1">
    <citation type="submission" date="2016-10" db="EMBL/GenBank/DDBJ databases">
        <authorList>
            <person name="de Groot N.N."/>
        </authorList>
    </citation>
    <scope>NUCLEOTIDE SEQUENCE [LARGE SCALE GENOMIC DNA]</scope>
    <source>
        <strain evidence="1 2">CGMCC 1.10076</strain>
    </source>
</reference>
<protein>
    <submittedName>
        <fullName evidence="1">Uncharacterized protein</fullName>
    </submittedName>
</protein>
<dbReference type="RefSeq" id="WP_091398376.1">
    <property type="nucleotide sequence ID" value="NZ_BKAI01000025.1"/>
</dbReference>
<dbReference type="OrthoDB" id="766105at2"/>
<accession>A0A1G9C1K2</accession>
<dbReference type="Proteomes" id="UP000199580">
    <property type="component" value="Unassembled WGS sequence"/>
</dbReference>